<dbReference type="Gene3D" id="1.10.10.650">
    <property type="entry name" value="RuvA domain 2-like"/>
    <property type="match status" value="1"/>
</dbReference>
<evidence type="ECO:0000259" key="3">
    <source>
        <dbReference type="PROSITE" id="PS50126"/>
    </source>
</evidence>
<dbReference type="InterPro" id="IPR018974">
    <property type="entry name" value="Tex-like_N"/>
</dbReference>
<dbReference type="SUPFAM" id="SSF53098">
    <property type="entry name" value="Ribonuclease H-like"/>
    <property type="match status" value="1"/>
</dbReference>
<dbReference type="InterPro" id="IPR012337">
    <property type="entry name" value="RNaseH-like_sf"/>
</dbReference>
<dbReference type="InterPro" id="IPR023323">
    <property type="entry name" value="Tex-like_dom_sf"/>
</dbReference>
<name>A0ABY4HRI4_9FLAO</name>
<proteinExistence type="predicted"/>
<dbReference type="InterPro" id="IPR050437">
    <property type="entry name" value="Ribos_protein_bS1-like"/>
</dbReference>
<evidence type="ECO:0000313" key="5">
    <source>
        <dbReference type="Proteomes" id="UP000830454"/>
    </source>
</evidence>
<dbReference type="SUPFAM" id="SSF158832">
    <property type="entry name" value="Tex N-terminal region-like"/>
    <property type="match status" value="1"/>
</dbReference>
<reference evidence="4" key="1">
    <citation type="submission" date="2021-12" db="EMBL/GenBank/DDBJ databases">
        <authorList>
            <person name="Cha I.-T."/>
            <person name="Lee K.-E."/>
            <person name="Park S.-J."/>
        </authorList>
    </citation>
    <scope>NUCLEOTIDE SEQUENCE</scope>
    <source>
        <strain evidence="4">YSM-43</strain>
    </source>
</reference>
<accession>A0ABY4HRI4</accession>
<dbReference type="InterPro" id="IPR023319">
    <property type="entry name" value="Tex-like_HTH_dom_sf"/>
</dbReference>
<dbReference type="PANTHER" id="PTHR10724:SF10">
    <property type="entry name" value="S1 RNA-BINDING DOMAIN-CONTAINING PROTEIN 1"/>
    <property type="match status" value="1"/>
</dbReference>
<organism evidence="4 5">
    <name type="scientific">Flavobacterium sediminilitoris</name>
    <dbReference type="NCBI Taxonomy" id="2024526"/>
    <lineage>
        <taxon>Bacteria</taxon>
        <taxon>Pseudomonadati</taxon>
        <taxon>Bacteroidota</taxon>
        <taxon>Flavobacteriia</taxon>
        <taxon>Flavobacteriales</taxon>
        <taxon>Flavobacteriaceae</taxon>
        <taxon>Flavobacterium</taxon>
    </lineage>
</organism>
<dbReference type="InterPro" id="IPR032639">
    <property type="entry name" value="Tex_YqgF"/>
</dbReference>
<dbReference type="Pfam" id="PF12836">
    <property type="entry name" value="HHH_3"/>
    <property type="match status" value="1"/>
</dbReference>
<dbReference type="PROSITE" id="PS50126">
    <property type="entry name" value="S1"/>
    <property type="match status" value="1"/>
</dbReference>
<keyword evidence="2" id="KW-0234">DNA repair</keyword>
<dbReference type="Gene3D" id="1.10.3500.10">
    <property type="entry name" value="Tex N-terminal region-like"/>
    <property type="match status" value="1"/>
</dbReference>
<dbReference type="InterPro" id="IPR003029">
    <property type="entry name" value="S1_domain"/>
</dbReference>
<evidence type="ECO:0000256" key="2">
    <source>
        <dbReference type="ARBA" id="ARBA00023204"/>
    </source>
</evidence>
<dbReference type="InterPro" id="IPR044146">
    <property type="entry name" value="S1_Tex"/>
</dbReference>
<dbReference type="Gene3D" id="2.40.50.140">
    <property type="entry name" value="Nucleic acid-binding proteins"/>
    <property type="match status" value="1"/>
</dbReference>
<reference evidence="4" key="2">
    <citation type="submission" date="2022-04" db="EMBL/GenBank/DDBJ databases">
        <title>Complete Genome Sequence of Flavobacterium sediminilitoris YSM-43, Isolated from a Tidal Sediment.</title>
        <authorList>
            <person name="Lee P.A."/>
        </authorList>
    </citation>
    <scope>NUCLEOTIDE SEQUENCE</scope>
    <source>
        <strain evidence="4">YSM-43</strain>
    </source>
</reference>
<dbReference type="InterPro" id="IPR010994">
    <property type="entry name" value="RuvA_2-like"/>
</dbReference>
<dbReference type="InterPro" id="IPR055179">
    <property type="entry name" value="Tex-like_central_region"/>
</dbReference>
<dbReference type="InterPro" id="IPR012340">
    <property type="entry name" value="NA-bd_OB-fold"/>
</dbReference>
<keyword evidence="5" id="KW-1185">Reference proteome</keyword>
<protein>
    <submittedName>
        <fullName evidence="4">RNA-binding transcriptional accessory protein</fullName>
    </submittedName>
</protein>
<dbReference type="SUPFAM" id="SSF50249">
    <property type="entry name" value="Nucleic acid-binding proteins"/>
    <property type="match status" value="1"/>
</dbReference>
<dbReference type="Pfam" id="PF22706">
    <property type="entry name" value="Tex_central_region"/>
    <property type="match status" value="1"/>
</dbReference>
<dbReference type="RefSeq" id="WP_246918013.1">
    <property type="nucleotide sequence ID" value="NZ_CP090145.1"/>
</dbReference>
<dbReference type="SMART" id="SM00278">
    <property type="entry name" value="HhH1"/>
    <property type="match status" value="2"/>
</dbReference>
<dbReference type="SMART" id="SM00316">
    <property type="entry name" value="S1"/>
    <property type="match status" value="1"/>
</dbReference>
<dbReference type="Pfam" id="PF09371">
    <property type="entry name" value="Tex_N"/>
    <property type="match status" value="1"/>
</dbReference>
<dbReference type="SUPFAM" id="SSF47781">
    <property type="entry name" value="RuvA domain 2-like"/>
    <property type="match status" value="2"/>
</dbReference>
<feature type="domain" description="S1 motif" evidence="3">
    <location>
        <begin position="637"/>
        <end position="706"/>
    </location>
</feature>
<dbReference type="Gene3D" id="1.10.150.310">
    <property type="entry name" value="Tex RuvX-like domain-like"/>
    <property type="match status" value="1"/>
</dbReference>
<dbReference type="InterPro" id="IPR006641">
    <property type="entry name" value="YqgF/RNaseH-like_dom"/>
</dbReference>
<dbReference type="InterPro" id="IPR003583">
    <property type="entry name" value="Hlx-hairpin-Hlx_DNA-bd_motif"/>
</dbReference>
<dbReference type="InterPro" id="IPR037027">
    <property type="entry name" value="YqgF/RNaseH-like_dom_sf"/>
</dbReference>
<dbReference type="Pfam" id="PF16921">
    <property type="entry name" value="Tex_YqgF"/>
    <property type="match status" value="1"/>
</dbReference>
<evidence type="ECO:0000313" key="4">
    <source>
        <dbReference type="EMBL" id="UOX34922.1"/>
    </source>
</evidence>
<dbReference type="InterPro" id="IPR041692">
    <property type="entry name" value="HHH_9"/>
</dbReference>
<sequence length="707" mass="79853">MNIIQFIQKQVDTTTKNIEATLQLLSEDCTIPFIARYRKDKTGNLDEVQIEDISKAKKQYDEICKRKESILKSIEEQNALTLELKQKIEASFDLQELEDFYLPYKKTRKTKADTARENGLEPLAKIIMAQNANDIDYIASKYLNDKVNNEDEALQGARDIIAEWINENIYIRKNLRRVFQRQGEITTKVIKTKKDEEGAQKFSQYFDWSESISKVPSHRLLAMLRAETEGFIKFKIEIDKEEALSFIEETIIKNKNEASNHLELAIKDSYKRLLEPAISNETLQEAKTKADIKAIDVFSENLRQLLLAPPLGEKRILAIDPGYRTGCKVVCLDEKGDLLNNETIYPHAPQNESAMAMKKIRSMVNAYGIEAISIGNGTASRETEFFIKKIAFDKPVQVFVVSEAGASVYSASKIAREEFSNYDVTVRGAVSIGRRLSDPLAELVKIDAKSIGVGQYQHDVDQTKLKEELDNTVIRCVNSVGININTASKSLLSYVSGIGEKMAENIVAYRSENGPFEDRKQLKKVPRLGEKAYQQAAAFIRIRDGKNPLDNSAVHPESYGVIEKMAKDLGIKTNELIANKEKINQIKPENYITEEIGILGLKDILKELEKPGLDPRKSAKVFEFDPNVRTIKDLKTGMILPGIVNNITAFGCFVDVGIKESGLVHISQLKEGYVSDVNEVVKLHQHVQVKVVEVDEARKRIQLTMIL</sequence>
<dbReference type="Gene3D" id="3.30.420.140">
    <property type="entry name" value="YqgF/RNase H-like domain"/>
    <property type="match status" value="1"/>
</dbReference>
<dbReference type="Pfam" id="PF17674">
    <property type="entry name" value="HHH_9"/>
    <property type="match status" value="1"/>
</dbReference>
<dbReference type="PANTHER" id="PTHR10724">
    <property type="entry name" value="30S RIBOSOMAL PROTEIN S1"/>
    <property type="match status" value="1"/>
</dbReference>
<evidence type="ECO:0000256" key="1">
    <source>
        <dbReference type="ARBA" id="ARBA00022763"/>
    </source>
</evidence>
<gene>
    <name evidence="4" type="ORF">LXD69_05270</name>
</gene>
<keyword evidence="1" id="KW-0227">DNA damage</keyword>
<dbReference type="SMART" id="SM00732">
    <property type="entry name" value="YqgFc"/>
    <property type="match status" value="1"/>
</dbReference>
<dbReference type="Pfam" id="PF00575">
    <property type="entry name" value="S1"/>
    <property type="match status" value="1"/>
</dbReference>
<dbReference type="EMBL" id="CP090145">
    <property type="protein sequence ID" value="UOX34922.1"/>
    <property type="molecule type" value="Genomic_DNA"/>
</dbReference>
<dbReference type="Proteomes" id="UP000830454">
    <property type="component" value="Chromosome"/>
</dbReference>
<dbReference type="CDD" id="cd05685">
    <property type="entry name" value="S1_Tex"/>
    <property type="match status" value="1"/>
</dbReference>